<evidence type="ECO:0000313" key="2">
    <source>
        <dbReference type="Proteomes" id="UP001062846"/>
    </source>
</evidence>
<reference evidence="1" key="1">
    <citation type="submission" date="2022-02" db="EMBL/GenBank/DDBJ databases">
        <title>Plant Genome Project.</title>
        <authorList>
            <person name="Zhang R.-G."/>
        </authorList>
    </citation>
    <scope>NUCLEOTIDE SEQUENCE</scope>
    <source>
        <strain evidence="1">AT1</strain>
    </source>
</reference>
<organism evidence="1 2">
    <name type="scientific">Rhododendron molle</name>
    <name type="common">Chinese azalea</name>
    <name type="synonym">Azalea mollis</name>
    <dbReference type="NCBI Taxonomy" id="49168"/>
    <lineage>
        <taxon>Eukaryota</taxon>
        <taxon>Viridiplantae</taxon>
        <taxon>Streptophyta</taxon>
        <taxon>Embryophyta</taxon>
        <taxon>Tracheophyta</taxon>
        <taxon>Spermatophyta</taxon>
        <taxon>Magnoliopsida</taxon>
        <taxon>eudicotyledons</taxon>
        <taxon>Gunneridae</taxon>
        <taxon>Pentapetalae</taxon>
        <taxon>asterids</taxon>
        <taxon>Ericales</taxon>
        <taxon>Ericaceae</taxon>
        <taxon>Ericoideae</taxon>
        <taxon>Rhodoreae</taxon>
        <taxon>Rhododendron</taxon>
    </lineage>
</organism>
<comment type="caution">
    <text evidence="1">The sequence shown here is derived from an EMBL/GenBank/DDBJ whole genome shotgun (WGS) entry which is preliminary data.</text>
</comment>
<sequence>MRSRPLGILSESLGADSNDLIFTLMDGTADTSKTDANTGGSEELLVGDDDGDRSVASVEDQLHKEMTVYEKLVTMMLRNLGRMDSKQIHNNLKEIMLSVGSYKLYIRRGRAFPPFIHLTKSEPPHGGGNVIVNSVHVVNGLPTSSDSAKSSSDTILFQSAQRDHGAGDVKSEVSSPKTGPSNRPVQNDPKRTGGLPSCWSPEFFLLLIEAEHSLDRLHVSAQSSNLQDATSLVHSRHLPPLPLVVELAFRGIMVSGTPPKPPPLSNPPMKILYWNCGGAGNPHFVRHFKDLLKVHQPHMVVISETRVNRDRADDICKSLGLPIGKLWIQLVLQAVVVALE</sequence>
<protein>
    <submittedName>
        <fullName evidence="1">Uncharacterized protein</fullName>
    </submittedName>
</protein>
<dbReference type="Proteomes" id="UP001062846">
    <property type="component" value="Chromosome 2"/>
</dbReference>
<name>A0ACC0PXW8_RHOML</name>
<gene>
    <name evidence="1" type="ORF">RHMOL_Rhmol02G0320500</name>
</gene>
<proteinExistence type="predicted"/>
<dbReference type="EMBL" id="CM046389">
    <property type="protein sequence ID" value="KAI8570006.1"/>
    <property type="molecule type" value="Genomic_DNA"/>
</dbReference>
<accession>A0ACC0PXW8</accession>
<keyword evidence="2" id="KW-1185">Reference proteome</keyword>
<evidence type="ECO:0000313" key="1">
    <source>
        <dbReference type="EMBL" id="KAI8570006.1"/>
    </source>
</evidence>